<feature type="compositionally biased region" description="Basic and acidic residues" evidence="1">
    <location>
        <begin position="13"/>
        <end position="22"/>
    </location>
</feature>
<dbReference type="InterPro" id="IPR000835">
    <property type="entry name" value="HTH_MarR-typ"/>
</dbReference>
<dbReference type="RefSeq" id="WP_378480018.1">
    <property type="nucleotide sequence ID" value="NZ_JBHUIW010000038.1"/>
</dbReference>
<evidence type="ECO:0000313" key="3">
    <source>
        <dbReference type="EMBL" id="MFD2184885.1"/>
    </source>
</evidence>
<evidence type="ECO:0000313" key="4">
    <source>
        <dbReference type="Proteomes" id="UP001597314"/>
    </source>
</evidence>
<feature type="region of interest" description="Disordered" evidence="1">
    <location>
        <begin position="1"/>
        <end position="30"/>
    </location>
</feature>
<dbReference type="PANTHER" id="PTHR33164:SF89">
    <property type="entry name" value="MARR FAMILY REGULATORY PROTEIN"/>
    <property type="match status" value="1"/>
</dbReference>
<name>A0ABW5AQV8_9BRAD</name>
<evidence type="ECO:0000256" key="1">
    <source>
        <dbReference type="SAM" id="MobiDB-lite"/>
    </source>
</evidence>
<dbReference type="SMART" id="SM00347">
    <property type="entry name" value="HTH_MARR"/>
    <property type="match status" value="1"/>
</dbReference>
<dbReference type="InterPro" id="IPR039422">
    <property type="entry name" value="MarR/SlyA-like"/>
</dbReference>
<dbReference type="InterPro" id="IPR036390">
    <property type="entry name" value="WH_DNA-bd_sf"/>
</dbReference>
<dbReference type="InterPro" id="IPR036388">
    <property type="entry name" value="WH-like_DNA-bd_sf"/>
</dbReference>
<comment type="caution">
    <text evidence="3">The sequence shown here is derived from an EMBL/GenBank/DDBJ whole genome shotgun (WGS) entry which is preliminary data.</text>
</comment>
<dbReference type="Gene3D" id="1.10.10.10">
    <property type="entry name" value="Winged helix-like DNA-binding domain superfamily/Winged helix DNA-binding domain"/>
    <property type="match status" value="1"/>
</dbReference>
<protein>
    <submittedName>
        <fullName evidence="3">MarR family winged helix-turn-helix transcriptional regulator</fullName>
    </submittedName>
</protein>
<reference evidence="4" key="1">
    <citation type="journal article" date="2019" name="Int. J. Syst. Evol. Microbiol.">
        <title>The Global Catalogue of Microorganisms (GCM) 10K type strain sequencing project: providing services to taxonomists for standard genome sequencing and annotation.</title>
        <authorList>
            <consortium name="The Broad Institute Genomics Platform"/>
            <consortium name="The Broad Institute Genome Sequencing Center for Infectious Disease"/>
            <person name="Wu L."/>
            <person name="Ma J."/>
        </authorList>
    </citation>
    <scope>NUCLEOTIDE SEQUENCE [LARGE SCALE GENOMIC DNA]</scope>
    <source>
        <strain evidence="4">CGMCC 1.6774</strain>
    </source>
</reference>
<dbReference type="EMBL" id="JBHUIW010000038">
    <property type="protein sequence ID" value="MFD2184885.1"/>
    <property type="molecule type" value="Genomic_DNA"/>
</dbReference>
<dbReference type="PRINTS" id="PR00598">
    <property type="entry name" value="HTHMARR"/>
</dbReference>
<dbReference type="Pfam" id="PF12802">
    <property type="entry name" value="MarR_2"/>
    <property type="match status" value="1"/>
</dbReference>
<dbReference type="PANTHER" id="PTHR33164">
    <property type="entry name" value="TRANSCRIPTIONAL REGULATOR, MARR FAMILY"/>
    <property type="match status" value="1"/>
</dbReference>
<organism evidence="3 4">
    <name type="scientific">Rhodoplanes azumiensis</name>
    <dbReference type="NCBI Taxonomy" id="1897628"/>
    <lineage>
        <taxon>Bacteria</taxon>
        <taxon>Pseudomonadati</taxon>
        <taxon>Pseudomonadota</taxon>
        <taxon>Alphaproteobacteria</taxon>
        <taxon>Hyphomicrobiales</taxon>
        <taxon>Nitrobacteraceae</taxon>
        <taxon>Rhodoplanes</taxon>
    </lineage>
</organism>
<proteinExistence type="predicted"/>
<accession>A0ABW5AQV8</accession>
<dbReference type="SUPFAM" id="SSF46785">
    <property type="entry name" value="Winged helix' DNA-binding domain"/>
    <property type="match status" value="1"/>
</dbReference>
<sequence length="177" mass="19689">MDSSLRARTTKPIARDVAEPRSADASTKTSIDFGPLDQRVGYVLRRAQLAVFQDFFSRFEALDIRPAQYSILTVIERNAGLSQTRIADALGIKKTNLVAMIDALEARGLVRREATVRDRRAHALSLTAEGRVLMRKLHRISADHEQRIVARLGADVYAGLFAPLREIAAMMGDRDEA</sequence>
<keyword evidence="4" id="KW-1185">Reference proteome</keyword>
<dbReference type="PROSITE" id="PS50995">
    <property type="entry name" value="HTH_MARR_2"/>
    <property type="match status" value="1"/>
</dbReference>
<dbReference type="Proteomes" id="UP001597314">
    <property type="component" value="Unassembled WGS sequence"/>
</dbReference>
<feature type="domain" description="HTH marR-type" evidence="2">
    <location>
        <begin position="37"/>
        <end position="169"/>
    </location>
</feature>
<gene>
    <name evidence="3" type="ORF">ACFSOX_22245</name>
</gene>
<evidence type="ECO:0000259" key="2">
    <source>
        <dbReference type="PROSITE" id="PS50995"/>
    </source>
</evidence>